<evidence type="ECO:0000313" key="2">
    <source>
        <dbReference type="Proteomes" id="UP001302072"/>
    </source>
</evidence>
<dbReference type="Proteomes" id="UP001302072">
    <property type="component" value="Chromosome"/>
</dbReference>
<proteinExistence type="predicted"/>
<protein>
    <recommendedName>
        <fullName evidence="3">SprT-like domain-containing protein</fullName>
    </recommendedName>
</protein>
<organism evidence="1 2">
    <name type="scientific">Stenotrophomonas oahuensis</name>
    <dbReference type="NCBI Taxonomy" id="3003271"/>
    <lineage>
        <taxon>Bacteria</taxon>
        <taxon>Pseudomonadati</taxon>
        <taxon>Pseudomonadota</taxon>
        <taxon>Gammaproteobacteria</taxon>
        <taxon>Lysobacterales</taxon>
        <taxon>Lysobacteraceae</taxon>
        <taxon>Stenotrophomonas</taxon>
    </lineage>
</organism>
<dbReference type="RefSeq" id="WP_311191632.1">
    <property type="nucleotide sequence ID" value="NZ_CP115541.1"/>
</dbReference>
<gene>
    <name evidence="1" type="ORF">PDM29_19255</name>
</gene>
<keyword evidence="2" id="KW-1185">Reference proteome</keyword>
<sequence length="102" mass="11722">MTKVPKSFTLGPYRITVKVLPEDKLNERAGLAVYGLWVPGELTIYLRAPSETHREELLLGTFWHEYFHALYWTLGRTDECNDEVLVDQCGALTMQAMQTAKF</sequence>
<name>A0ABY9YQE3_9GAMM</name>
<accession>A0ABY9YQE3</accession>
<dbReference type="EMBL" id="CP115541">
    <property type="protein sequence ID" value="WNH52433.1"/>
    <property type="molecule type" value="Genomic_DNA"/>
</dbReference>
<evidence type="ECO:0008006" key="3">
    <source>
        <dbReference type="Google" id="ProtNLM"/>
    </source>
</evidence>
<evidence type="ECO:0000313" key="1">
    <source>
        <dbReference type="EMBL" id="WNH52433.1"/>
    </source>
</evidence>
<reference evidence="1 2" key="1">
    <citation type="submission" date="2022-12" db="EMBL/GenBank/DDBJ databases">
        <title>Two new species, Stenotrophomonas aracearum and Stenotrophomonas oahuensis, isolated from Anthurium (Araceae family) in Hawaii.</title>
        <authorList>
            <person name="Chunag S.C."/>
            <person name="Dobhal S."/>
            <person name="Alvarez A."/>
            <person name="Arif M."/>
        </authorList>
    </citation>
    <scope>NUCLEOTIDE SEQUENCE [LARGE SCALE GENOMIC DNA]</scope>
    <source>
        <strain evidence="1 2">A5586</strain>
    </source>
</reference>